<dbReference type="PROSITE" id="PS51186">
    <property type="entry name" value="GNAT"/>
    <property type="match status" value="1"/>
</dbReference>
<dbReference type="SUPFAM" id="SSF55729">
    <property type="entry name" value="Acyl-CoA N-acyltransferases (Nat)"/>
    <property type="match status" value="1"/>
</dbReference>
<gene>
    <name evidence="2" type="ORF">SAMN05216353_104138</name>
</gene>
<dbReference type="RefSeq" id="WP_089750485.1">
    <property type="nucleotide sequence ID" value="NZ_FOOG01000004.1"/>
</dbReference>
<protein>
    <recommendedName>
        <fullName evidence="1">N-acetyltransferase domain-containing protein</fullName>
    </recommendedName>
</protein>
<dbReference type="OrthoDB" id="9798081at2"/>
<reference evidence="3" key="1">
    <citation type="submission" date="2016-10" db="EMBL/GenBank/DDBJ databases">
        <authorList>
            <person name="Varghese N."/>
            <person name="Submissions S."/>
        </authorList>
    </citation>
    <scope>NUCLEOTIDE SEQUENCE [LARGE SCALE GENOMIC DNA]</scope>
    <source>
        <strain evidence="3">FP5</strain>
    </source>
</reference>
<organism evidence="2 3">
    <name type="scientific">Halobacillus alkaliphilus</name>
    <dbReference type="NCBI Taxonomy" id="396056"/>
    <lineage>
        <taxon>Bacteria</taxon>
        <taxon>Bacillati</taxon>
        <taxon>Bacillota</taxon>
        <taxon>Bacilli</taxon>
        <taxon>Bacillales</taxon>
        <taxon>Bacillaceae</taxon>
        <taxon>Halobacillus</taxon>
    </lineage>
</organism>
<dbReference type="Proteomes" id="UP000198897">
    <property type="component" value="Unassembled WGS sequence"/>
</dbReference>
<evidence type="ECO:0000313" key="3">
    <source>
        <dbReference type="Proteomes" id="UP000198897"/>
    </source>
</evidence>
<dbReference type="InterPro" id="IPR051531">
    <property type="entry name" value="N-acetyltransferase"/>
</dbReference>
<dbReference type="Pfam" id="PF13302">
    <property type="entry name" value="Acetyltransf_3"/>
    <property type="match status" value="1"/>
</dbReference>
<name>A0A1I2KGG1_9BACI</name>
<feature type="domain" description="N-acetyltransferase" evidence="1">
    <location>
        <begin position="15"/>
        <end position="167"/>
    </location>
</feature>
<dbReference type="InterPro" id="IPR016181">
    <property type="entry name" value="Acyl_CoA_acyltransferase"/>
</dbReference>
<dbReference type="PANTHER" id="PTHR43792">
    <property type="entry name" value="GNAT FAMILY, PUTATIVE (AFU_ORTHOLOGUE AFUA_3G00765)-RELATED-RELATED"/>
    <property type="match status" value="1"/>
</dbReference>
<keyword evidence="3" id="KW-1185">Reference proteome</keyword>
<dbReference type="Gene3D" id="3.40.630.30">
    <property type="match status" value="1"/>
</dbReference>
<dbReference type="EMBL" id="FOOG01000004">
    <property type="protein sequence ID" value="SFF65553.1"/>
    <property type="molecule type" value="Genomic_DNA"/>
</dbReference>
<accession>A0A1I2KGG1</accession>
<dbReference type="InterPro" id="IPR000182">
    <property type="entry name" value="GNAT_dom"/>
</dbReference>
<proteinExistence type="predicted"/>
<dbReference type="AlphaFoldDB" id="A0A1I2KGG1"/>
<evidence type="ECO:0000259" key="1">
    <source>
        <dbReference type="PROSITE" id="PS51186"/>
    </source>
</evidence>
<dbReference type="GO" id="GO:0016747">
    <property type="term" value="F:acyltransferase activity, transferring groups other than amino-acyl groups"/>
    <property type="evidence" value="ECO:0007669"/>
    <property type="project" value="InterPro"/>
</dbReference>
<sequence length="178" mass="20437">MNWPLTTERLNLQPYEITQAERVSELAGDKAVAATTFVPHPYTLEDAQNWIRTHKEWIKEGKAYPMAMVLKSTNELVGTMTLRVDHKHKKGELAYWVGRTYWGKGYASEAAARMVQYGFETLNLHRIWSAAMSENPASTRVMQKVGLSYEGKLKGDIYHWGEYKDIDVYGMTAPDYLK</sequence>
<evidence type="ECO:0000313" key="2">
    <source>
        <dbReference type="EMBL" id="SFF65553.1"/>
    </source>
</evidence>